<name>A0A8T2NWT7_9TELE</name>
<reference evidence="1" key="1">
    <citation type="thesis" date="2021" institute="BYU ScholarsArchive" country="Provo, UT, USA">
        <title>Applications of and Algorithms for Genome Assembly and Genomic Analyses with an Emphasis on Marine Teleosts.</title>
        <authorList>
            <person name="Pickett B.D."/>
        </authorList>
    </citation>
    <scope>NUCLEOTIDE SEQUENCE</scope>
    <source>
        <strain evidence="1">HI-2016</strain>
    </source>
</reference>
<evidence type="ECO:0000313" key="1">
    <source>
        <dbReference type="EMBL" id="KAG9345463.1"/>
    </source>
</evidence>
<accession>A0A8T2NWT7</accession>
<keyword evidence="2" id="KW-1185">Reference proteome</keyword>
<comment type="caution">
    <text evidence="1">The sequence shown here is derived from an EMBL/GenBank/DDBJ whole genome shotgun (WGS) entry which is preliminary data.</text>
</comment>
<organism evidence="1 2">
    <name type="scientific">Albula glossodonta</name>
    <name type="common">roundjaw bonefish</name>
    <dbReference type="NCBI Taxonomy" id="121402"/>
    <lineage>
        <taxon>Eukaryota</taxon>
        <taxon>Metazoa</taxon>
        <taxon>Chordata</taxon>
        <taxon>Craniata</taxon>
        <taxon>Vertebrata</taxon>
        <taxon>Euteleostomi</taxon>
        <taxon>Actinopterygii</taxon>
        <taxon>Neopterygii</taxon>
        <taxon>Teleostei</taxon>
        <taxon>Albuliformes</taxon>
        <taxon>Albulidae</taxon>
        <taxon>Albula</taxon>
    </lineage>
</organism>
<sequence length="148" mass="16704">MLALDELRAPMGLICQPLTHPNPRPNLHKAGLQPAPAQLQPCTKTQAKRRAEAVYLATCMITTKLSRGAHSFTMCQAEYSWGVGDFRGLSETLHIAKSLVEPRPIPYKHSIPSSHFYRDTTTIEKMSHFLDEMKRQALRSPHLFPSRV</sequence>
<proteinExistence type="predicted"/>
<dbReference type="AlphaFoldDB" id="A0A8T2NWT7"/>
<gene>
    <name evidence="1" type="ORF">JZ751_008607</name>
</gene>
<dbReference type="EMBL" id="JAFBMS010000017">
    <property type="protein sequence ID" value="KAG9345463.1"/>
    <property type="molecule type" value="Genomic_DNA"/>
</dbReference>
<protein>
    <submittedName>
        <fullName evidence="1">Uncharacterized protein</fullName>
    </submittedName>
</protein>
<dbReference type="Proteomes" id="UP000824540">
    <property type="component" value="Unassembled WGS sequence"/>
</dbReference>
<evidence type="ECO:0000313" key="2">
    <source>
        <dbReference type="Proteomes" id="UP000824540"/>
    </source>
</evidence>